<dbReference type="Gene3D" id="3.30.70.100">
    <property type="match status" value="1"/>
</dbReference>
<dbReference type="Pfam" id="PF03992">
    <property type="entry name" value="ABM"/>
    <property type="match status" value="1"/>
</dbReference>
<dbReference type="AlphaFoldDB" id="K4KGD4"/>
<reference evidence="2 3" key="1">
    <citation type="journal article" date="2013" name="Genome Announc.">
        <title>Complete genome sequence of Simiduia agarivorans SA1(T), a marine bacterium able to degrade a variety of polysaccharides.</title>
        <authorList>
            <person name="Lin S.Y."/>
            <person name="Shieh W.Y."/>
            <person name="Chen J.S."/>
            <person name="Tang S.L."/>
        </authorList>
    </citation>
    <scope>NUCLEOTIDE SEQUENCE [LARGE SCALE GENOMIC DNA]</scope>
    <source>
        <strain evidence="3">DSM 21679 / JCM 13881 / BCRC 17597 / SA1</strain>
    </source>
</reference>
<gene>
    <name evidence="2" type="ordered locus">M5M_04170</name>
</gene>
<evidence type="ECO:0000259" key="1">
    <source>
        <dbReference type="Pfam" id="PF03992"/>
    </source>
</evidence>
<evidence type="ECO:0000313" key="3">
    <source>
        <dbReference type="Proteomes" id="UP000000466"/>
    </source>
</evidence>
<protein>
    <recommendedName>
        <fullName evidence="1">ABM domain-containing protein</fullName>
    </recommendedName>
</protein>
<dbReference type="RefSeq" id="WP_015046214.1">
    <property type="nucleotide sequence ID" value="NC_018868.3"/>
</dbReference>
<feature type="domain" description="ABM" evidence="1">
    <location>
        <begin position="1"/>
        <end position="72"/>
    </location>
</feature>
<dbReference type="eggNOG" id="COG2329">
    <property type="taxonomic scope" value="Bacteria"/>
</dbReference>
<dbReference type="EMBL" id="CP003746">
    <property type="protein sequence ID" value="AFU98041.1"/>
    <property type="molecule type" value="Genomic_DNA"/>
</dbReference>
<proteinExistence type="predicted"/>
<dbReference type="Proteomes" id="UP000000466">
    <property type="component" value="Chromosome"/>
</dbReference>
<sequence>MIRVLIERLIADDMAETYERAARSTLHQAFQAPGFISGETFSDLDNPMRRFVLCKFRTARDWQVWAESEERRSMLNQINPTLAEPEKVTLLSH</sequence>
<dbReference type="InterPro" id="IPR011008">
    <property type="entry name" value="Dimeric_a/b-barrel"/>
</dbReference>
<organism evidence="2 3">
    <name type="scientific">Simiduia agarivorans (strain DSM 21679 / JCM 13881 / BCRC 17597 / SA1)</name>
    <dbReference type="NCBI Taxonomy" id="1117647"/>
    <lineage>
        <taxon>Bacteria</taxon>
        <taxon>Pseudomonadati</taxon>
        <taxon>Pseudomonadota</taxon>
        <taxon>Gammaproteobacteria</taxon>
        <taxon>Cellvibrionales</taxon>
        <taxon>Cellvibrionaceae</taxon>
        <taxon>Simiduia</taxon>
    </lineage>
</organism>
<evidence type="ECO:0000313" key="2">
    <source>
        <dbReference type="EMBL" id="AFU98041.1"/>
    </source>
</evidence>
<accession>K4KGD4</accession>
<dbReference type="OrthoDB" id="4463721at2"/>
<keyword evidence="3" id="KW-1185">Reference proteome</keyword>
<dbReference type="STRING" id="1117647.M5M_04170"/>
<dbReference type="SUPFAM" id="SSF54909">
    <property type="entry name" value="Dimeric alpha+beta barrel"/>
    <property type="match status" value="1"/>
</dbReference>
<dbReference type="InterPro" id="IPR007138">
    <property type="entry name" value="ABM_dom"/>
</dbReference>
<dbReference type="HOGENOM" id="CLU_154916_2_0_6"/>
<name>K4KGD4_SIMAS</name>
<dbReference type="KEGG" id="saga:M5M_04170"/>